<reference evidence="7 8" key="1">
    <citation type="submission" date="2017-04" db="EMBL/GenBank/DDBJ databases">
        <title>Staphylococcus agnetis, a potential pathogen in the broiler production.</title>
        <authorList>
            <person name="Poulsen L."/>
        </authorList>
    </citation>
    <scope>NUCLEOTIDE SEQUENCE [LARGE SCALE GENOMIC DNA]</scope>
    <source>
        <strain evidence="7 8">723_310714_2_2_spleen</strain>
    </source>
</reference>
<dbReference type="InterPro" id="IPR036775">
    <property type="entry name" value="DNA_pol_Y-fam_lit_finger_sf"/>
</dbReference>
<dbReference type="Gene3D" id="3.30.1490.100">
    <property type="entry name" value="DNA polymerase, Y-family, little finger domain"/>
    <property type="match status" value="1"/>
</dbReference>
<dbReference type="InterPro" id="IPR043128">
    <property type="entry name" value="Rev_trsase/Diguanyl_cyclase"/>
</dbReference>
<dbReference type="PANTHER" id="PTHR11076">
    <property type="entry name" value="DNA REPAIR POLYMERASE UMUC / TRANSFERASE FAMILY MEMBER"/>
    <property type="match status" value="1"/>
</dbReference>
<keyword evidence="3" id="KW-0227">DNA damage</keyword>
<dbReference type="SUPFAM" id="SSF56672">
    <property type="entry name" value="DNA/RNA polymerases"/>
    <property type="match status" value="1"/>
</dbReference>
<dbReference type="Gene3D" id="3.40.1170.60">
    <property type="match status" value="1"/>
</dbReference>
<dbReference type="InterPro" id="IPR017961">
    <property type="entry name" value="DNA_pol_Y-fam_little_finger"/>
</dbReference>
<dbReference type="EMBL" id="NEFX01000018">
    <property type="protein sequence ID" value="OTW30537.1"/>
    <property type="molecule type" value="Genomic_DNA"/>
</dbReference>
<keyword evidence="5" id="KW-0234">DNA repair</keyword>
<evidence type="ECO:0000259" key="6">
    <source>
        <dbReference type="PROSITE" id="PS50173"/>
    </source>
</evidence>
<dbReference type="Gene3D" id="3.30.70.270">
    <property type="match status" value="1"/>
</dbReference>
<evidence type="ECO:0000256" key="5">
    <source>
        <dbReference type="ARBA" id="ARBA00023204"/>
    </source>
</evidence>
<gene>
    <name evidence="7" type="ORF">B9M88_09720</name>
</gene>
<sequence>MYDYFQCQQRDILCVDLKSFFASVSCILKNLDPLKTKLAVVADTKRQGSVVLAATPELKKLGIKTGARLFEIPQRRDIYITNPKMITYMKVSNKISEVALKYVPYEDFHQYSIDEFFMDITESYHLFANTPKEFAKLLQYEIYQNTGIKSTIGIGSNMFLAKVSMDIEAKKTHDAIAEWRYEDVPNKLWEIDKLTEMWGINKRTAAKLNKRGIFTVGQLALYPYEYLKRDFGIIGVELHLHANGIDESLIRKPHKIKNKGLGKSQILMRDYKLQELKTVLSEQVEDVYYRTRRKGVYPTTISVNVGYADSGGIRKQFTEKNGYKSTTVIIEKLWDHISERLEEERLYRTIGVSFNNFKSSSIQQLELFKDEKEYKSEMIDYALDKVKAKYGKEIVMRATSLTKSGTLLERKGLVAGHKE</sequence>
<proteinExistence type="inferred from homology"/>
<dbReference type="Gene3D" id="1.10.150.20">
    <property type="entry name" value="5' to 3' exonuclease, C-terminal subdomain"/>
    <property type="match status" value="1"/>
</dbReference>
<comment type="similarity">
    <text evidence="1">Belongs to the DNA polymerase type-Y family.</text>
</comment>
<accession>A0ABX3Z468</accession>
<keyword evidence="4" id="KW-0548">Nucleotidyltransferase</keyword>
<dbReference type="PROSITE" id="PS50173">
    <property type="entry name" value="UMUC"/>
    <property type="match status" value="1"/>
</dbReference>
<evidence type="ECO:0000313" key="8">
    <source>
        <dbReference type="Proteomes" id="UP000195208"/>
    </source>
</evidence>
<dbReference type="InterPro" id="IPR043502">
    <property type="entry name" value="DNA/RNA_pol_sf"/>
</dbReference>
<dbReference type="SUPFAM" id="SSF100879">
    <property type="entry name" value="Lesion bypass DNA polymerase (Y-family), little finger domain"/>
    <property type="match status" value="1"/>
</dbReference>
<keyword evidence="2" id="KW-0515">Mutator protein</keyword>
<dbReference type="PANTHER" id="PTHR11076:SF35">
    <property type="entry name" value="DNA REPAIR PROTEIN HOMOLOG YOBH"/>
    <property type="match status" value="1"/>
</dbReference>
<dbReference type="InterPro" id="IPR050116">
    <property type="entry name" value="DNA_polymerase-Y"/>
</dbReference>
<dbReference type="InterPro" id="IPR024728">
    <property type="entry name" value="PolY_HhH_motif"/>
</dbReference>
<keyword evidence="4" id="KW-0239">DNA-directed DNA polymerase</keyword>
<evidence type="ECO:0000256" key="2">
    <source>
        <dbReference type="ARBA" id="ARBA00022457"/>
    </source>
</evidence>
<evidence type="ECO:0000313" key="7">
    <source>
        <dbReference type="EMBL" id="OTW30537.1"/>
    </source>
</evidence>
<dbReference type="Pfam" id="PF11799">
    <property type="entry name" value="IMS_C"/>
    <property type="match status" value="1"/>
</dbReference>
<dbReference type="InterPro" id="IPR001126">
    <property type="entry name" value="UmuC"/>
</dbReference>
<evidence type="ECO:0000256" key="4">
    <source>
        <dbReference type="ARBA" id="ARBA00022932"/>
    </source>
</evidence>
<dbReference type="RefSeq" id="WP_085621987.1">
    <property type="nucleotide sequence ID" value="NZ_NDYM01000002.1"/>
</dbReference>
<keyword evidence="4" id="KW-0808">Transferase</keyword>
<dbReference type="Proteomes" id="UP000195208">
    <property type="component" value="Unassembled WGS sequence"/>
</dbReference>
<feature type="domain" description="UmuC" evidence="6">
    <location>
        <begin position="12"/>
        <end position="201"/>
    </location>
</feature>
<comment type="caution">
    <text evidence="7">The sequence shown here is derived from an EMBL/GenBank/DDBJ whole genome shotgun (WGS) entry which is preliminary data.</text>
</comment>
<name>A0ABX3Z468_9STAP</name>
<dbReference type="Pfam" id="PF11798">
    <property type="entry name" value="IMS_HHH"/>
    <property type="match status" value="1"/>
</dbReference>
<keyword evidence="8" id="KW-1185">Reference proteome</keyword>
<protein>
    <submittedName>
        <fullName evidence="7">DNA repair protein</fullName>
    </submittedName>
</protein>
<evidence type="ECO:0000256" key="1">
    <source>
        <dbReference type="ARBA" id="ARBA00010945"/>
    </source>
</evidence>
<organism evidence="7 8">
    <name type="scientific">Staphylococcus agnetis</name>
    <dbReference type="NCBI Taxonomy" id="985762"/>
    <lineage>
        <taxon>Bacteria</taxon>
        <taxon>Bacillati</taxon>
        <taxon>Bacillota</taxon>
        <taxon>Bacilli</taxon>
        <taxon>Bacillales</taxon>
        <taxon>Staphylococcaceae</taxon>
        <taxon>Staphylococcus</taxon>
    </lineage>
</organism>
<evidence type="ECO:0000256" key="3">
    <source>
        <dbReference type="ARBA" id="ARBA00022763"/>
    </source>
</evidence>
<dbReference type="CDD" id="cd01700">
    <property type="entry name" value="PolY_Pol_V_umuC"/>
    <property type="match status" value="1"/>
</dbReference>
<dbReference type="Pfam" id="PF00817">
    <property type="entry name" value="IMS"/>
    <property type="match status" value="1"/>
</dbReference>